<dbReference type="InterPro" id="IPR029062">
    <property type="entry name" value="Class_I_gatase-like"/>
</dbReference>
<gene>
    <name evidence="2" type="ORF">GL4_0841</name>
</gene>
<organism evidence="2 3">
    <name type="scientific">Methyloceanibacter caenitepidi</name>
    <dbReference type="NCBI Taxonomy" id="1384459"/>
    <lineage>
        <taxon>Bacteria</taxon>
        <taxon>Pseudomonadati</taxon>
        <taxon>Pseudomonadota</taxon>
        <taxon>Alphaproteobacteria</taxon>
        <taxon>Hyphomicrobiales</taxon>
        <taxon>Hyphomicrobiaceae</taxon>
        <taxon>Methyloceanibacter</taxon>
    </lineage>
</organism>
<dbReference type="AlphaFoldDB" id="A0A0A8JZR1"/>
<reference evidence="2 3" key="1">
    <citation type="submission" date="2014-09" db="EMBL/GenBank/DDBJ databases">
        <title>Genome sequencing of Methyloceanibacter caenitepidi Gela4.</title>
        <authorList>
            <person name="Takeuchi M."/>
            <person name="Susumu S."/>
            <person name="Kamagata Y."/>
            <person name="Oshima K."/>
            <person name="Hattori M."/>
            <person name="Iwasaki W."/>
        </authorList>
    </citation>
    <scope>NUCLEOTIDE SEQUENCE [LARGE SCALE GENOMIC DNA]</scope>
    <source>
        <strain evidence="2 3">Gela4</strain>
    </source>
</reference>
<keyword evidence="3" id="KW-1185">Reference proteome</keyword>
<name>A0A0A8JZR1_9HYPH</name>
<proteinExistence type="predicted"/>
<dbReference type="HOGENOM" id="CLU_000445_44_1_5"/>
<dbReference type="EMBL" id="AP014648">
    <property type="protein sequence ID" value="BAQ16303.1"/>
    <property type="molecule type" value="Genomic_DNA"/>
</dbReference>
<dbReference type="Pfam" id="PF01965">
    <property type="entry name" value="DJ-1_PfpI"/>
    <property type="match status" value="1"/>
</dbReference>
<dbReference type="InterPro" id="IPR052158">
    <property type="entry name" value="INH-QAR"/>
</dbReference>
<dbReference type="CDD" id="cd03139">
    <property type="entry name" value="GATase1_PfpI_2"/>
    <property type="match status" value="1"/>
</dbReference>
<dbReference type="OrthoDB" id="186587at2"/>
<accession>A0A0A8JZR1</accession>
<sequence length="243" mass="25411">MIPEGRIPDDQPLEIGSLLFEGLDQIDLTGPFEVFARLPNTTTRLYGLTDAPVTDVGGLRLTPDGSVLDAPQLDVLHIPGGGGQEALMRDEALLHWIRRQAEGAKILFSVCTGALICGAAGLLKGRKATTYWTVQHLLPLFGATPVDARVVVDGNLVCAGGVTSGIDGALRVAAILRGDEAAKTIQLAMQYAPDPPFDAGSPDTAPEAAVSAVRNATAGLTARREQTARDVARRLGVSVPTDG</sequence>
<dbReference type="RefSeq" id="WP_045364856.1">
    <property type="nucleotide sequence ID" value="NZ_AP014648.1"/>
</dbReference>
<dbReference type="Proteomes" id="UP000031643">
    <property type="component" value="Chromosome"/>
</dbReference>
<dbReference type="STRING" id="1384459.GL4_0841"/>
<dbReference type="SUPFAM" id="SSF52317">
    <property type="entry name" value="Class I glutamine amidotransferase-like"/>
    <property type="match status" value="1"/>
</dbReference>
<dbReference type="Gene3D" id="3.40.50.880">
    <property type="match status" value="1"/>
</dbReference>
<evidence type="ECO:0000259" key="1">
    <source>
        <dbReference type="Pfam" id="PF01965"/>
    </source>
</evidence>
<protein>
    <submittedName>
        <fullName evidence="2">Transcriptional regulator, AraC family</fullName>
    </submittedName>
</protein>
<dbReference type="PANTHER" id="PTHR43130:SF2">
    <property type="entry name" value="DJ-1_PFPI DOMAIN-CONTAINING PROTEIN"/>
    <property type="match status" value="1"/>
</dbReference>
<evidence type="ECO:0000313" key="3">
    <source>
        <dbReference type="Proteomes" id="UP000031643"/>
    </source>
</evidence>
<feature type="domain" description="DJ-1/PfpI" evidence="1">
    <location>
        <begin position="18"/>
        <end position="170"/>
    </location>
</feature>
<dbReference type="KEGG" id="mcg:GL4_0841"/>
<evidence type="ECO:0000313" key="2">
    <source>
        <dbReference type="EMBL" id="BAQ16303.1"/>
    </source>
</evidence>
<dbReference type="GO" id="GO:0006355">
    <property type="term" value="P:regulation of DNA-templated transcription"/>
    <property type="evidence" value="ECO:0007669"/>
    <property type="project" value="TreeGrafter"/>
</dbReference>
<dbReference type="PANTHER" id="PTHR43130">
    <property type="entry name" value="ARAC-FAMILY TRANSCRIPTIONAL REGULATOR"/>
    <property type="match status" value="1"/>
</dbReference>
<dbReference type="InterPro" id="IPR002818">
    <property type="entry name" value="DJ-1/PfpI"/>
</dbReference>